<evidence type="ECO:0000313" key="4">
    <source>
        <dbReference type="EMBL" id="MBO0451194.1"/>
    </source>
</evidence>
<dbReference type="CDD" id="cd05233">
    <property type="entry name" value="SDR_c"/>
    <property type="match status" value="1"/>
</dbReference>
<dbReference type="NCBIfam" id="NF004817">
    <property type="entry name" value="PRK06171.1"/>
    <property type="match status" value="1"/>
</dbReference>
<proteinExistence type="inferred from homology"/>
<dbReference type="PANTHER" id="PTHR42760">
    <property type="entry name" value="SHORT-CHAIN DEHYDROGENASES/REDUCTASES FAMILY MEMBER"/>
    <property type="match status" value="1"/>
</dbReference>
<evidence type="ECO:0000313" key="5">
    <source>
        <dbReference type="Proteomes" id="UP000664495"/>
    </source>
</evidence>
<organism evidence="4 5">
    <name type="scientific">Candidatus Enterococcus murrayae</name>
    <dbReference type="NCBI Taxonomy" id="2815321"/>
    <lineage>
        <taxon>Bacteria</taxon>
        <taxon>Bacillati</taxon>
        <taxon>Bacillota</taxon>
        <taxon>Bacilli</taxon>
        <taxon>Lactobacillales</taxon>
        <taxon>Enterococcaceae</taxon>
        <taxon>Enterococcus</taxon>
    </lineage>
</organism>
<comment type="caution">
    <text evidence="4">The sequence shown here is derived from an EMBL/GenBank/DDBJ whole genome shotgun (WGS) entry which is preliminary data.</text>
</comment>
<sequence>MKSWLNLDNKVVIVTGGSAGIGKSIVKQLLENNAVVVNFDVKANNQIEHRNYFYCKVDVSNKAEVEKQVEHVWKEFNRIDGLVNNAGIALPGILVNSDGTRKYEITEESFERTVAVNQKGVFLVSQAVARKMIMRQSGVIVNMSTESAREGSIGQGTYVGTKGAINSMTCTWAKELGQFNIRVLGVAPGIIEETDLRSEKYEEVLALIRGISVDELRRRYIKVSNLPLGRVGKVSEVAEIVVFYLSEHASYLSGIVTNIAGGKSRG</sequence>
<dbReference type="PRINTS" id="PR00080">
    <property type="entry name" value="SDRFAMILY"/>
</dbReference>
<reference evidence="4 5" key="1">
    <citation type="submission" date="2021-03" db="EMBL/GenBank/DDBJ databases">
        <title>Enterococcal diversity collection.</title>
        <authorList>
            <person name="Gilmore M.S."/>
            <person name="Schwartzman J."/>
            <person name="Van Tyne D."/>
            <person name="Martin M."/>
            <person name="Earl A.M."/>
            <person name="Manson A.L."/>
            <person name="Straub T."/>
            <person name="Salamzade R."/>
            <person name="Saavedra J."/>
            <person name="Lebreton F."/>
            <person name="Prichula J."/>
            <person name="Schaufler K."/>
            <person name="Gaca A."/>
            <person name="Sgardioli B."/>
            <person name="Wagenaar J."/>
            <person name="Strong T."/>
        </authorList>
    </citation>
    <scope>NUCLEOTIDE SEQUENCE [LARGE SCALE GENOMIC DNA]</scope>
    <source>
        <strain evidence="4 5">MJM16</strain>
    </source>
</reference>
<comment type="similarity">
    <text evidence="1 3">Belongs to the short-chain dehydrogenases/reductases (SDR) family.</text>
</comment>
<evidence type="ECO:0000256" key="1">
    <source>
        <dbReference type="ARBA" id="ARBA00006484"/>
    </source>
</evidence>
<dbReference type="Proteomes" id="UP000664495">
    <property type="component" value="Unassembled WGS sequence"/>
</dbReference>
<evidence type="ECO:0000256" key="2">
    <source>
        <dbReference type="ARBA" id="ARBA00023002"/>
    </source>
</evidence>
<keyword evidence="2" id="KW-0560">Oxidoreductase</keyword>
<dbReference type="SUPFAM" id="SSF51735">
    <property type="entry name" value="NAD(P)-binding Rossmann-fold domains"/>
    <property type="match status" value="1"/>
</dbReference>
<evidence type="ECO:0000256" key="3">
    <source>
        <dbReference type="RuleBase" id="RU000363"/>
    </source>
</evidence>
<gene>
    <name evidence="4" type="ORF">JZO85_02880</name>
</gene>
<protein>
    <submittedName>
        <fullName evidence="4">SDR family NAD(P)-dependent oxidoreductase</fullName>
    </submittedName>
</protein>
<dbReference type="EMBL" id="JAFLVR010000006">
    <property type="protein sequence ID" value="MBO0451194.1"/>
    <property type="molecule type" value="Genomic_DNA"/>
</dbReference>
<name>A0ABS3HCM3_9ENTE</name>
<dbReference type="InterPro" id="IPR036291">
    <property type="entry name" value="NAD(P)-bd_dom_sf"/>
</dbReference>
<dbReference type="RefSeq" id="WP_207107039.1">
    <property type="nucleotide sequence ID" value="NZ_JAFLVR010000006.1"/>
</dbReference>
<dbReference type="InterPro" id="IPR002347">
    <property type="entry name" value="SDR_fam"/>
</dbReference>
<accession>A0ABS3HCM3</accession>
<dbReference type="Gene3D" id="3.40.50.720">
    <property type="entry name" value="NAD(P)-binding Rossmann-like Domain"/>
    <property type="match status" value="1"/>
</dbReference>
<keyword evidence="5" id="KW-1185">Reference proteome</keyword>
<dbReference type="Pfam" id="PF00106">
    <property type="entry name" value="adh_short"/>
    <property type="match status" value="1"/>
</dbReference>
<dbReference type="PANTHER" id="PTHR42760:SF133">
    <property type="entry name" value="3-OXOACYL-[ACYL-CARRIER-PROTEIN] REDUCTASE"/>
    <property type="match status" value="1"/>
</dbReference>
<dbReference type="PRINTS" id="PR00081">
    <property type="entry name" value="GDHRDH"/>
</dbReference>